<dbReference type="EMBL" id="UXHF01000109">
    <property type="protein sequence ID" value="VDC48639.1"/>
    <property type="molecule type" value="Genomic_DNA"/>
</dbReference>
<organism evidence="1 2">
    <name type="scientific">Brevundimonas mediterranea</name>
    <dbReference type="NCBI Taxonomy" id="74329"/>
    <lineage>
        <taxon>Bacteria</taxon>
        <taxon>Pseudomonadati</taxon>
        <taxon>Pseudomonadota</taxon>
        <taxon>Alphaproteobacteria</taxon>
        <taxon>Caulobacterales</taxon>
        <taxon>Caulobacteraceae</taxon>
        <taxon>Brevundimonas</taxon>
    </lineage>
</organism>
<keyword evidence="2" id="KW-1185">Reference proteome</keyword>
<evidence type="ECO:0000313" key="2">
    <source>
        <dbReference type="Proteomes" id="UP000289220"/>
    </source>
</evidence>
<accession>A0A7Z8Y0M2</accession>
<dbReference type="AlphaFoldDB" id="A0A7Z8Y0M2"/>
<protein>
    <submittedName>
        <fullName evidence="1">Uncharacterized protein</fullName>
    </submittedName>
</protein>
<reference evidence="1 2" key="1">
    <citation type="submission" date="2018-11" db="EMBL/GenBank/DDBJ databases">
        <authorList>
            <person name="Peiro R."/>
            <person name="Begona"/>
            <person name="Cbmso G."/>
            <person name="Lopez M."/>
            <person name="Gonzalez S."/>
            <person name="Sacristan E."/>
            <person name="Castillo E."/>
        </authorList>
    </citation>
    <scope>NUCLEOTIDE SEQUENCE [LARGE SCALE GENOMIC DNA]</scope>
    <source>
        <strain evidence="1">Brev_genome</strain>
    </source>
</reference>
<evidence type="ECO:0000313" key="1">
    <source>
        <dbReference type="EMBL" id="VDC48639.1"/>
    </source>
</evidence>
<name>A0A7Z8Y0M2_9CAUL</name>
<dbReference type="Proteomes" id="UP000289220">
    <property type="component" value="Unassembled WGS sequence"/>
</dbReference>
<sequence>MQRRGAQTRIRQEGGQNLKFQLQVLRAGGAAEAVAVRTLADAGVDDMAGQDAVGLIHRQLAQAAGVQHGVGGEQGREAVGGKTHAADARIGADQDLVIAEVGLLDVQQGPVGEADQGGAQIGHLGARGGNGRRAEVRIGPFQRRLIAGRGDGNLTRGLQRGGDGGLAALDRDRAGEQDQRPLAFEHRTHGGVDLFRRQIGDDLLELVQTFLGRGEDRVAIDGVQQGAGQGGGGAGRLRGHRILQAGAVFGDLALQLGGGDAVLGQTAGLLLGGLQRAFPFARREGDRQDAGVQAVE</sequence>
<gene>
    <name evidence="1" type="ORF">BREV_BREV_03237</name>
</gene>
<comment type="caution">
    <text evidence="1">The sequence shown here is derived from an EMBL/GenBank/DDBJ whole genome shotgun (WGS) entry which is preliminary data.</text>
</comment>
<proteinExistence type="predicted"/>